<evidence type="ECO:0000259" key="2">
    <source>
        <dbReference type="Pfam" id="PF00293"/>
    </source>
</evidence>
<name>A0A9W7G9K4_9STRA</name>
<accession>A0A9W7G9K4</accession>
<dbReference type="AlphaFoldDB" id="A0A9W7G9K4"/>
<dbReference type="InterPro" id="IPR015797">
    <property type="entry name" value="NUDIX_hydrolase-like_dom_sf"/>
</dbReference>
<keyword evidence="1" id="KW-1133">Transmembrane helix</keyword>
<dbReference type="EMBL" id="BRYA01001055">
    <property type="protein sequence ID" value="GMI38250.1"/>
    <property type="molecule type" value="Genomic_DNA"/>
</dbReference>
<dbReference type="SUPFAM" id="SSF55811">
    <property type="entry name" value="Nudix"/>
    <property type="match status" value="1"/>
</dbReference>
<organism evidence="3 4">
    <name type="scientific">Triparma columacea</name>
    <dbReference type="NCBI Taxonomy" id="722753"/>
    <lineage>
        <taxon>Eukaryota</taxon>
        <taxon>Sar</taxon>
        <taxon>Stramenopiles</taxon>
        <taxon>Ochrophyta</taxon>
        <taxon>Bolidophyceae</taxon>
        <taxon>Parmales</taxon>
        <taxon>Triparmaceae</taxon>
        <taxon>Triparma</taxon>
    </lineage>
</organism>
<proteinExistence type="predicted"/>
<sequence>MRPEIRLTARPSLSRLLTFTLYPLVGFFALLTLLFLYDIERGLTNISPYEARRASRQHFRPSSSSSSSNFVVDDNNAAPDLTVYKGNPWITDLTASRTVLYQTAFASCEVHDVWTEDHSAIQKDWLWAEEIDHVNVIVVDEAGDFYFFKQKKYGLESTSFATVGGFIDVEKGETGFEACRREVVEEMGMTSPAHLHSLTSSTPYDASSDPNWIPLGRYRTASNRGGGFLTAYLLKSAVKIPDQYLKEAGYEGLGTGAGVVGGEKGNADGEEQKVVKMNLTRTRTILLAGGFQEVKWTASLALALLHL</sequence>
<dbReference type="InterPro" id="IPR000086">
    <property type="entry name" value="NUDIX_hydrolase_dom"/>
</dbReference>
<keyword evidence="4" id="KW-1185">Reference proteome</keyword>
<feature type="domain" description="Nudix hydrolase" evidence="2">
    <location>
        <begin position="133"/>
        <end position="213"/>
    </location>
</feature>
<dbReference type="OrthoDB" id="447842at2759"/>
<evidence type="ECO:0000313" key="3">
    <source>
        <dbReference type="EMBL" id="GMI38250.1"/>
    </source>
</evidence>
<dbReference type="Gene3D" id="3.90.79.10">
    <property type="entry name" value="Nucleoside Triphosphate Pyrophosphohydrolase"/>
    <property type="match status" value="1"/>
</dbReference>
<feature type="transmembrane region" description="Helical" evidence="1">
    <location>
        <begin position="12"/>
        <end position="37"/>
    </location>
</feature>
<keyword evidence="1" id="KW-0812">Transmembrane</keyword>
<reference evidence="4" key="1">
    <citation type="journal article" date="2023" name="Commun. Biol.">
        <title>Genome analysis of Parmales, the sister group of diatoms, reveals the evolutionary specialization of diatoms from phago-mixotrophs to photoautotrophs.</title>
        <authorList>
            <person name="Ban H."/>
            <person name="Sato S."/>
            <person name="Yoshikawa S."/>
            <person name="Yamada K."/>
            <person name="Nakamura Y."/>
            <person name="Ichinomiya M."/>
            <person name="Sato N."/>
            <person name="Blanc-Mathieu R."/>
            <person name="Endo H."/>
            <person name="Kuwata A."/>
            <person name="Ogata H."/>
        </authorList>
    </citation>
    <scope>NUCLEOTIDE SEQUENCE [LARGE SCALE GENOMIC DNA]</scope>
</reference>
<keyword evidence="1" id="KW-0472">Membrane</keyword>
<dbReference type="Proteomes" id="UP001165065">
    <property type="component" value="Unassembled WGS sequence"/>
</dbReference>
<comment type="caution">
    <text evidence="3">The sequence shown here is derived from an EMBL/GenBank/DDBJ whole genome shotgun (WGS) entry which is preliminary data.</text>
</comment>
<gene>
    <name evidence="3" type="ORF">TrCOL_g807</name>
</gene>
<evidence type="ECO:0000313" key="4">
    <source>
        <dbReference type="Proteomes" id="UP001165065"/>
    </source>
</evidence>
<evidence type="ECO:0000256" key="1">
    <source>
        <dbReference type="SAM" id="Phobius"/>
    </source>
</evidence>
<dbReference type="Pfam" id="PF00293">
    <property type="entry name" value="NUDIX"/>
    <property type="match status" value="1"/>
</dbReference>
<protein>
    <recommendedName>
        <fullName evidence="2">Nudix hydrolase domain-containing protein</fullName>
    </recommendedName>
</protein>